<evidence type="ECO:0000313" key="1">
    <source>
        <dbReference type="EMBL" id="KAL2532138.1"/>
    </source>
</evidence>
<keyword evidence="2" id="KW-1185">Reference proteome</keyword>
<dbReference type="Proteomes" id="UP001604336">
    <property type="component" value="Unassembled WGS sequence"/>
</dbReference>
<organism evidence="1 2">
    <name type="scientific">Abeliophyllum distichum</name>
    <dbReference type="NCBI Taxonomy" id="126358"/>
    <lineage>
        <taxon>Eukaryota</taxon>
        <taxon>Viridiplantae</taxon>
        <taxon>Streptophyta</taxon>
        <taxon>Embryophyta</taxon>
        <taxon>Tracheophyta</taxon>
        <taxon>Spermatophyta</taxon>
        <taxon>Magnoliopsida</taxon>
        <taxon>eudicotyledons</taxon>
        <taxon>Gunneridae</taxon>
        <taxon>Pentapetalae</taxon>
        <taxon>asterids</taxon>
        <taxon>lamiids</taxon>
        <taxon>Lamiales</taxon>
        <taxon>Oleaceae</taxon>
        <taxon>Forsythieae</taxon>
        <taxon>Abeliophyllum</taxon>
    </lineage>
</organism>
<dbReference type="AlphaFoldDB" id="A0ABD1V4A7"/>
<gene>
    <name evidence="1" type="ORF">Adt_05489</name>
</gene>
<dbReference type="EMBL" id="JBFOLK010000002">
    <property type="protein sequence ID" value="KAL2532138.1"/>
    <property type="molecule type" value="Genomic_DNA"/>
</dbReference>
<comment type="caution">
    <text evidence="1">The sequence shown here is derived from an EMBL/GenBank/DDBJ whole genome shotgun (WGS) entry which is preliminary data.</text>
</comment>
<evidence type="ECO:0000313" key="2">
    <source>
        <dbReference type="Proteomes" id="UP001604336"/>
    </source>
</evidence>
<reference evidence="2" key="1">
    <citation type="submission" date="2024-07" db="EMBL/GenBank/DDBJ databases">
        <title>Two chromosome-level genome assemblies of Korean endemic species Abeliophyllum distichum and Forsythia ovata (Oleaceae).</title>
        <authorList>
            <person name="Jang H."/>
        </authorList>
    </citation>
    <scope>NUCLEOTIDE SEQUENCE [LARGE SCALE GENOMIC DNA]</scope>
</reference>
<sequence>MRIIEEVREEFMGSRGGGESKYGFTEFNLDGNVEVSRGDNKNDVLFRGVVEELKGERERVNLFEEGVVGQAVVSGGVDEKGGGEEGSEGGCGMEECECLWDNVE</sequence>
<accession>A0ABD1V4A7</accession>
<name>A0ABD1V4A7_9LAMI</name>
<protein>
    <submittedName>
        <fullName evidence="1">Uncharacterized protein</fullName>
    </submittedName>
</protein>
<proteinExistence type="predicted"/>